<dbReference type="Pfam" id="PF13367">
    <property type="entry name" value="PrsW-protease"/>
    <property type="match status" value="1"/>
</dbReference>
<keyword evidence="3" id="KW-0482">Metalloprotease</keyword>
<dbReference type="KEGG" id="haxz:M0R88_09710"/>
<keyword evidence="4" id="KW-1185">Reference proteome</keyword>
<dbReference type="AlphaFoldDB" id="A0A8U0ID30"/>
<feature type="transmembrane region" description="Helical" evidence="2">
    <location>
        <begin position="170"/>
        <end position="196"/>
    </location>
</feature>
<dbReference type="InterPro" id="IPR026898">
    <property type="entry name" value="PrsW"/>
</dbReference>
<dbReference type="PANTHER" id="PTHR36844:SF1">
    <property type="entry name" value="PROTEASE PRSW"/>
    <property type="match status" value="1"/>
</dbReference>
<gene>
    <name evidence="3" type="ORF">M0R88_09710</name>
</gene>
<dbReference type="Proteomes" id="UP000830434">
    <property type="component" value="Chromosome"/>
</dbReference>
<feature type="transmembrane region" description="Helical" evidence="2">
    <location>
        <begin position="250"/>
        <end position="269"/>
    </location>
</feature>
<organism evidence="3 4">
    <name type="scientific">Halorussus gelatinilyticus</name>
    <dbReference type="NCBI Taxonomy" id="2937524"/>
    <lineage>
        <taxon>Archaea</taxon>
        <taxon>Methanobacteriati</taxon>
        <taxon>Methanobacteriota</taxon>
        <taxon>Stenosarchaea group</taxon>
        <taxon>Halobacteria</taxon>
        <taxon>Halobacteriales</taxon>
        <taxon>Haladaptataceae</taxon>
        <taxon>Halorussus</taxon>
    </lineage>
</organism>
<dbReference type="PANTHER" id="PTHR36844">
    <property type="entry name" value="PROTEASE PRSW"/>
    <property type="match status" value="1"/>
</dbReference>
<feature type="compositionally biased region" description="Basic and acidic residues" evidence="1">
    <location>
        <begin position="362"/>
        <end position="394"/>
    </location>
</feature>
<feature type="transmembrane region" description="Helical" evidence="2">
    <location>
        <begin position="74"/>
        <end position="94"/>
    </location>
</feature>
<dbReference type="GO" id="GO:0008237">
    <property type="term" value="F:metallopeptidase activity"/>
    <property type="evidence" value="ECO:0007669"/>
    <property type="project" value="UniProtKB-KW"/>
</dbReference>
<protein>
    <submittedName>
        <fullName evidence="3">PrsW family intramembrane metalloprotease</fullName>
    </submittedName>
</protein>
<keyword evidence="2" id="KW-0472">Membrane</keyword>
<evidence type="ECO:0000256" key="1">
    <source>
        <dbReference type="SAM" id="MobiDB-lite"/>
    </source>
</evidence>
<feature type="compositionally biased region" description="Basic and acidic residues" evidence="1">
    <location>
        <begin position="332"/>
        <end position="342"/>
    </location>
</feature>
<feature type="transmembrane region" description="Helical" evidence="2">
    <location>
        <begin position="275"/>
        <end position="305"/>
    </location>
</feature>
<dbReference type="GeneID" id="72190131"/>
<name>A0A8U0ID30_9EURY</name>
<keyword evidence="3" id="KW-0378">Hydrolase</keyword>
<keyword evidence="3" id="KW-0645">Protease</keyword>
<feature type="transmembrane region" description="Helical" evidence="2">
    <location>
        <begin position="216"/>
        <end position="238"/>
    </location>
</feature>
<dbReference type="EMBL" id="CP096658">
    <property type="protein sequence ID" value="UPV98807.1"/>
    <property type="molecule type" value="Genomic_DNA"/>
</dbReference>
<evidence type="ECO:0000313" key="4">
    <source>
        <dbReference type="Proteomes" id="UP000830434"/>
    </source>
</evidence>
<evidence type="ECO:0000256" key="2">
    <source>
        <dbReference type="SAM" id="Phobius"/>
    </source>
</evidence>
<feature type="transmembrane region" description="Helical" evidence="2">
    <location>
        <begin position="129"/>
        <end position="149"/>
    </location>
</feature>
<feature type="transmembrane region" description="Helical" evidence="2">
    <location>
        <begin position="47"/>
        <end position="68"/>
    </location>
</feature>
<keyword evidence="2" id="KW-1133">Transmembrane helix</keyword>
<reference evidence="3" key="1">
    <citation type="submission" date="2022-04" db="EMBL/GenBank/DDBJ databases">
        <title>Diverse halophilic archaea isolated from saline environments.</title>
        <authorList>
            <person name="Cui H.-L."/>
        </authorList>
    </citation>
    <scope>NUCLEOTIDE SEQUENCE</scope>
    <source>
        <strain evidence="3">XZYJT40</strain>
    </source>
</reference>
<accession>A0A8U0ID30</accession>
<dbReference type="RefSeq" id="WP_248653313.1">
    <property type="nucleotide sequence ID" value="NZ_CP096658.1"/>
</dbReference>
<evidence type="ECO:0000313" key="3">
    <source>
        <dbReference type="EMBL" id="UPV98807.1"/>
    </source>
</evidence>
<feature type="region of interest" description="Disordered" evidence="1">
    <location>
        <begin position="326"/>
        <end position="394"/>
    </location>
</feature>
<sequence length="394" mass="42046">MDDARDPVEEGAIESADLYDVATWESRSWLDRLSAGVYGGVRRLGRVVVVVLALAILGVQFALTGLAAVSDPVIGAFVLLSVVPAFGLAAYIWYADVTTSEPLTLLVGTFLLGVLFAGFAAIINTLAGAITLVPVVGMVLFFYLVVAPVEETVKWLAIRLYAFRSDRFDAVIDGAVYGAMAGLGFATIENAIYITQSISDVTTIGSQQIASAGQTAAVRLLAGPGHVIYSAFAGYYLGLAKFNRENAGPIVVKGLLIAAFIHATYNSLVTYLSDILAFTGVAVAPGIAFLGFVVVYDGVFGYLLYRKISRYRNAYRQTNMGQSVSFEEDERGDVVGRDRADFEESADGSGDYENSEAFTATERADTRQADGRSAGADRTEGDDADSRPSESDSR</sequence>
<proteinExistence type="predicted"/>
<keyword evidence="2" id="KW-0812">Transmembrane</keyword>
<feature type="transmembrane region" description="Helical" evidence="2">
    <location>
        <begin position="103"/>
        <end position="123"/>
    </location>
</feature>